<keyword evidence="4" id="KW-0804">Transcription</keyword>
<evidence type="ECO:0000259" key="7">
    <source>
        <dbReference type="Pfam" id="PF04719"/>
    </source>
</evidence>
<comment type="subcellular location">
    <subcellularLocation>
        <location evidence="1">Nucleus</location>
    </subcellularLocation>
</comment>
<evidence type="ECO:0000256" key="6">
    <source>
        <dbReference type="SAM" id="MobiDB-lite"/>
    </source>
</evidence>
<sequence>MANTPESEEYESDVSLDEEDEELVWRVFFSHLEKHGDQDIVDEATYTLAHDSEDQPQEAEIDEEEMAMVSDLLRELDDPALTKRFEEARDRGSTDSLNEEEQRRLLIANLTDDQMERFESYRRSTINKSGIKRICNSIVGHSIPQVIATVMAGVTKSFVSEVISTALSLQEREHKAKLLEDIVESKRRKLEAMREPSKAENENENENVKQDRLKYEGDKPTPLNARHIRESWRILQAQSSAASTFDRLHQD</sequence>
<dbReference type="InterPro" id="IPR009072">
    <property type="entry name" value="Histone-fold"/>
</dbReference>
<organism evidence="8 9">
    <name type="scientific">Lodderomyces beijingensis</name>
    <dbReference type="NCBI Taxonomy" id="1775926"/>
    <lineage>
        <taxon>Eukaryota</taxon>
        <taxon>Fungi</taxon>
        <taxon>Dikarya</taxon>
        <taxon>Ascomycota</taxon>
        <taxon>Saccharomycotina</taxon>
        <taxon>Pichiomycetes</taxon>
        <taxon>Debaryomycetaceae</taxon>
        <taxon>Candida/Lodderomyces clade</taxon>
        <taxon>Lodderomyces</taxon>
    </lineage>
</organism>
<dbReference type="InterPro" id="IPR006809">
    <property type="entry name" value="TAFII28_dom"/>
</dbReference>
<protein>
    <recommendedName>
        <fullName evidence="7">TAFII28-like protein domain-containing protein</fullName>
    </recommendedName>
</protein>
<keyword evidence="3" id="KW-0805">Transcription regulation</keyword>
<dbReference type="InterPro" id="IPR045127">
    <property type="entry name" value="TAF11-like"/>
</dbReference>
<dbReference type="PANTHER" id="PTHR13218:SF8">
    <property type="entry name" value="TRANSCRIPTION INITIATION FACTOR TFIID SUBUNIT 11"/>
    <property type="match status" value="1"/>
</dbReference>
<dbReference type="EMBL" id="OZ022410">
    <property type="protein sequence ID" value="CAK9441389.1"/>
    <property type="molecule type" value="Genomic_DNA"/>
</dbReference>
<feature type="region of interest" description="Disordered" evidence="6">
    <location>
        <begin position="190"/>
        <end position="222"/>
    </location>
</feature>
<proteinExistence type="inferred from homology"/>
<evidence type="ECO:0000256" key="3">
    <source>
        <dbReference type="ARBA" id="ARBA00023015"/>
    </source>
</evidence>
<gene>
    <name evidence="8" type="ORF">LODBEIA_P52570</name>
</gene>
<dbReference type="Gene3D" id="1.10.20.10">
    <property type="entry name" value="Histone, subunit A"/>
    <property type="match status" value="1"/>
</dbReference>
<keyword evidence="5" id="KW-0539">Nucleus</keyword>
<accession>A0ABP0ZSC3</accession>
<dbReference type="GeneID" id="92210453"/>
<feature type="domain" description="TAFII28-like protein" evidence="7">
    <location>
        <begin position="105"/>
        <end position="229"/>
    </location>
</feature>
<feature type="compositionally biased region" description="Basic and acidic residues" evidence="6">
    <location>
        <begin position="190"/>
        <end position="219"/>
    </location>
</feature>
<comment type="similarity">
    <text evidence="2">Belongs to the TAF11 family.</text>
</comment>
<dbReference type="PANTHER" id="PTHR13218">
    <property type="entry name" value="TRANSCRIPTION INITIATION FACTOR TFIID SUBUNIT 11-RELATED"/>
    <property type="match status" value="1"/>
</dbReference>
<dbReference type="CDD" id="cd08048">
    <property type="entry name" value="HFD_TAF11"/>
    <property type="match status" value="1"/>
</dbReference>
<dbReference type="Pfam" id="PF04719">
    <property type="entry name" value="TAFII28"/>
    <property type="match status" value="1"/>
</dbReference>
<evidence type="ECO:0000313" key="9">
    <source>
        <dbReference type="Proteomes" id="UP001497383"/>
    </source>
</evidence>
<evidence type="ECO:0000256" key="4">
    <source>
        <dbReference type="ARBA" id="ARBA00023163"/>
    </source>
</evidence>
<evidence type="ECO:0000256" key="5">
    <source>
        <dbReference type="ARBA" id="ARBA00023242"/>
    </source>
</evidence>
<name>A0ABP0ZSC3_9ASCO</name>
<evidence type="ECO:0000313" key="8">
    <source>
        <dbReference type="EMBL" id="CAK9441389.1"/>
    </source>
</evidence>
<dbReference type="SUPFAM" id="SSF47113">
    <property type="entry name" value="Histone-fold"/>
    <property type="match status" value="1"/>
</dbReference>
<reference evidence="8 9" key="1">
    <citation type="submission" date="2024-03" db="EMBL/GenBank/DDBJ databases">
        <authorList>
            <person name="Brejova B."/>
        </authorList>
    </citation>
    <scope>NUCLEOTIDE SEQUENCE [LARGE SCALE GENOMIC DNA]</scope>
    <source>
        <strain evidence="8 9">CBS 14171</strain>
    </source>
</reference>
<evidence type="ECO:0000256" key="2">
    <source>
        <dbReference type="ARBA" id="ARBA00009788"/>
    </source>
</evidence>
<keyword evidence="9" id="KW-1185">Reference proteome</keyword>
<dbReference type="RefSeq" id="XP_066832195.1">
    <property type="nucleotide sequence ID" value="XM_066975569.1"/>
</dbReference>
<dbReference type="Proteomes" id="UP001497383">
    <property type="component" value="Chromosome 6"/>
</dbReference>
<evidence type="ECO:0000256" key="1">
    <source>
        <dbReference type="ARBA" id="ARBA00004123"/>
    </source>
</evidence>